<organism evidence="1 2">
    <name type="scientific">Heliocybe sulcata</name>
    <dbReference type="NCBI Taxonomy" id="5364"/>
    <lineage>
        <taxon>Eukaryota</taxon>
        <taxon>Fungi</taxon>
        <taxon>Dikarya</taxon>
        <taxon>Basidiomycota</taxon>
        <taxon>Agaricomycotina</taxon>
        <taxon>Agaricomycetes</taxon>
        <taxon>Gloeophyllales</taxon>
        <taxon>Gloeophyllaceae</taxon>
        <taxon>Heliocybe</taxon>
    </lineage>
</organism>
<name>A0A5C3NBB3_9AGAM</name>
<proteinExistence type="predicted"/>
<evidence type="ECO:0000313" key="1">
    <source>
        <dbReference type="EMBL" id="TFK54177.1"/>
    </source>
</evidence>
<protein>
    <submittedName>
        <fullName evidence="1">Uncharacterized protein</fullName>
    </submittedName>
</protein>
<dbReference type="Proteomes" id="UP000305948">
    <property type="component" value="Unassembled WGS sequence"/>
</dbReference>
<dbReference type="AlphaFoldDB" id="A0A5C3NBB3"/>
<accession>A0A5C3NBB3</accession>
<reference evidence="1 2" key="1">
    <citation type="journal article" date="2019" name="Nat. Ecol. Evol.">
        <title>Megaphylogeny resolves global patterns of mushroom evolution.</title>
        <authorList>
            <person name="Varga T."/>
            <person name="Krizsan K."/>
            <person name="Foldi C."/>
            <person name="Dima B."/>
            <person name="Sanchez-Garcia M."/>
            <person name="Sanchez-Ramirez S."/>
            <person name="Szollosi G.J."/>
            <person name="Szarkandi J.G."/>
            <person name="Papp V."/>
            <person name="Albert L."/>
            <person name="Andreopoulos W."/>
            <person name="Angelini C."/>
            <person name="Antonin V."/>
            <person name="Barry K.W."/>
            <person name="Bougher N.L."/>
            <person name="Buchanan P."/>
            <person name="Buyck B."/>
            <person name="Bense V."/>
            <person name="Catcheside P."/>
            <person name="Chovatia M."/>
            <person name="Cooper J."/>
            <person name="Damon W."/>
            <person name="Desjardin D."/>
            <person name="Finy P."/>
            <person name="Geml J."/>
            <person name="Haridas S."/>
            <person name="Hughes K."/>
            <person name="Justo A."/>
            <person name="Karasinski D."/>
            <person name="Kautmanova I."/>
            <person name="Kiss B."/>
            <person name="Kocsube S."/>
            <person name="Kotiranta H."/>
            <person name="LaButti K.M."/>
            <person name="Lechner B.E."/>
            <person name="Liimatainen K."/>
            <person name="Lipzen A."/>
            <person name="Lukacs Z."/>
            <person name="Mihaltcheva S."/>
            <person name="Morgado L.N."/>
            <person name="Niskanen T."/>
            <person name="Noordeloos M.E."/>
            <person name="Ohm R.A."/>
            <person name="Ortiz-Santana B."/>
            <person name="Ovrebo C."/>
            <person name="Racz N."/>
            <person name="Riley R."/>
            <person name="Savchenko A."/>
            <person name="Shiryaev A."/>
            <person name="Soop K."/>
            <person name="Spirin V."/>
            <person name="Szebenyi C."/>
            <person name="Tomsovsky M."/>
            <person name="Tulloss R.E."/>
            <person name="Uehling J."/>
            <person name="Grigoriev I.V."/>
            <person name="Vagvolgyi C."/>
            <person name="Papp T."/>
            <person name="Martin F.M."/>
            <person name="Miettinen O."/>
            <person name="Hibbett D.S."/>
            <person name="Nagy L.G."/>
        </authorList>
    </citation>
    <scope>NUCLEOTIDE SEQUENCE [LARGE SCALE GENOMIC DNA]</scope>
    <source>
        <strain evidence="1 2">OMC1185</strain>
    </source>
</reference>
<keyword evidence="2" id="KW-1185">Reference proteome</keyword>
<dbReference type="EMBL" id="ML213506">
    <property type="protein sequence ID" value="TFK54177.1"/>
    <property type="molecule type" value="Genomic_DNA"/>
</dbReference>
<evidence type="ECO:0000313" key="2">
    <source>
        <dbReference type="Proteomes" id="UP000305948"/>
    </source>
</evidence>
<gene>
    <name evidence="1" type="ORF">OE88DRAFT_1160886</name>
</gene>
<sequence>MRTSTKFRRPHHPTTTRMPCALRHTLPSSMVGLGAHHLVSRRQGTNRTSLEDGRLGECSITLSWTGCLFFSV</sequence>